<proteinExistence type="predicted"/>
<feature type="region of interest" description="Disordered" evidence="1">
    <location>
        <begin position="248"/>
        <end position="279"/>
    </location>
</feature>
<dbReference type="OrthoDB" id="5763105at2"/>
<evidence type="ECO:0000256" key="1">
    <source>
        <dbReference type="SAM" id="MobiDB-lite"/>
    </source>
</evidence>
<name>A0A5M8FKE1_9GAMM</name>
<organism evidence="2 3">
    <name type="scientific">Thiohalocapsa marina</name>
    <dbReference type="NCBI Taxonomy" id="424902"/>
    <lineage>
        <taxon>Bacteria</taxon>
        <taxon>Pseudomonadati</taxon>
        <taxon>Pseudomonadota</taxon>
        <taxon>Gammaproteobacteria</taxon>
        <taxon>Chromatiales</taxon>
        <taxon>Chromatiaceae</taxon>
        <taxon>Thiohalocapsa</taxon>
    </lineage>
</organism>
<dbReference type="EMBL" id="VWXX01000014">
    <property type="protein sequence ID" value="KAA6184954.1"/>
    <property type="molecule type" value="Genomic_DNA"/>
</dbReference>
<protein>
    <submittedName>
        <fullName evidence="2">Uncharacterized protein</fullName>
    </submittedName>
</protein>
<evidence type="ECO:0000313" key="3">
    <source>
        <dbReference type="Proteomes" id="UP000322981"/>
    </source>
</evidence>
<sequence length="279" mass="31827">MSTRCRAAYAQARLQAAYAALPEESDWERLRGARTLSGWLEEARDGALKQWVKAFSAQSDHHDIEQGLRRQFDEIVEQTAHLMPVPWQPAIRWCAWLPRLGLLEHLRSGGSAPDWAQRDARLTAWLSGQQTDAQELLGEQGAERHWLDAWRRRWPRRWPWSGAGGARRDRAALDRLAARIGAHLAAFRQLAPARAWDSRRALREQLRRSFHQHLLQPVSAFIFLALVALDLERLRRALLDRALFAAAGAAPGSEPEPDWELEQEPDWEPDRISTAGRAA</sequence>
<dbReference type="RefSeq" id="WP_150093111.1">
    <property type="nucleotide sequence ID" value="NZ_JBFUOH010000006.1"/>
</dbReference>
<dbReference type="Proteomes" id="UP000322981">
    <property type="component" value="Unassembled WGS sequence"/>
</dbReference>
<feature type="compositionally biased region" description="Acidic residues" evidence="1">
    <location>
        <begin position="255"/>
        <end position="267"/>
    </location>
</feature>
<keyword evidence="3" id="KW-1185">Reference proteome</keyword>
<evidence type="ECO:0000313" key="2">
    <source>
        <dbReference type="EMBL" id="KAA6184954.1"/>
    </source>
</evidence>
<comment type="caution">
    <text evidence="2">The sequence shown here is derived from an EMBL/GenBank/DDBJ whole genome shotgun (WGS) entry which is preliminary data.</text>
</comment>
<dbReference type="AlphaFoldDB" id="A0A5M8FKE1"/>
<accession>A0A5M8FKE1</accession>
<reference evidence="2 3" key="1">
    <citation type="submission" date="2019-09" db="EMBL/GenBank/DDBJ databases">
        <title>Whole-genome sequence of the purple sulfur bacterium Thiohalocapsa marina DSM 19078.</title>
        <authorList>
            <person name="Kyndt J.A."/>
            <person name="Meyer T.E."/>
        </authorList>
    </citation>
    <scope>NUCLEOTIDE SEQUENCE [LARGE SCALE GENOMIC DNA]</scope>
    <source>
        <strain evidence="2 3">DSM 19078</strain>
    </source>
</reference>
<gene>
    <name evidence="2" type="ORF">F2Q65_10465</name>
</gene>